<dbReference type="AlphaFoldDB" id="A0A2S6EV95"/>
<dbReference type="EMBL" id="PQWY01000019">
    <property type="protein sequence ID" value="PPK29095.1"/>
    <property type="molecule type" value="Genomic_DNA"/>
</dbReference>
<accession>A0A2S6EV95</accession>
<sequence>MNQKSRSSIIAIVVILLTVTGALNTSVHAAKSYKATSAEEKAEKKDNGKFPLGCTAVGYQQNLKVLTLLPGKEGALQSMYFIYNTLPETVSLYQMHDKESLYSYWLNHSIRGNSWAVLATGEKEVKFICTLGDGKKSYGKILDCADVIKVCEYVNVKFGLNNKGNFWIVDSNTRNGAVSQVVHYGIIPGV</sequence>
<dbReference type="RefSeq" id="WP_027229080.1">
    <property type="nucleotide sequence ID" value="NZ_CP017601.1"/>
</dbReference>
<comment type="caution">
    <text evidence="1">The sequence shown here is derived from an EMBL/GenBank/DDBJ whole genome shotgun (WGS) entry which is preliminary data.</text>
</comment>
<dbReference type="OrthoDB" id="5644080at2"/>
<protein>
    <submittedName>
        <fullName evidence="1">Endopeptidase IV</fullName>
    </submittedName>
</protein>
<organism evidence="1 2">
    <name type="scientific">Legionella pneumophila</name>
    <dbReference type="NCBI Taxonomy" id="446"/>
    <lineage>
        <taxon>Bacteria</taxon>
        <taxon>Pseudomonadati</taxon>
        <taxon>Pseudomonadota</taxon>
        <taxon>Gammaproteobacteria</taxon>
        <taxon>Legionellales</taxon>
        <taxon>Legionellaceae</taxon>
        <taxon>Legionella</taxon>
    </lineage>
</organism>
<gene>
    <name evidence="1" type="ORF">C3928_14045</name>
</gene>
<proteinExistence type="predicted"/>
<reference evidence="1 2" key="1">
    <citation type="submission" date="2018-02" db="EMBL/GenBank/DDBJ databases">
        <title>Draft genome sequences of four Legionella pneumophila clinical strains isolated in Ontario.</title>
        <authorList>
            <person name="Fortuna A."/>
            <person name="Ramnarine R."/>
            <person name="Li A."/>
            <person name="Frantz C."/>
            <person name="Mallo G."/>
        </authorList>
    </citation>
    <scope>NUCLEOTIDE SEQUENCE [LARGE SCALE GENOMIC DNA]</scope>
    <source>
        <strain evidence="1 2">LG61</strain>
    </source>
</reference>
<dbReference type="Proteomes" id="UP000239239">
    <property type="component" value="Unassembled WGS sequence"/>
</dbReference>
<name>A0A2S6EV95_LEGPN</name>
<evidence type="ECO:0000313" key="1">
    <source>
        <dbReference type="EMBL" id="PPK29095.1"/>
    </source>
</evidence>
<evidence type="ECO:0000313" key="2">
    <source>
        <dbReference type="Proteomes" id="UP000239239"/>
    </source>
</evidence>